<reference evidence="1" key="2">
    <citation type="submission" date="2017-06" db="EMBL/GenBank/DDBJ databases">
        <title>WGS assembly of Brachypodium distachyon.</title>
        <authorList>
            <consortium name="The International Brachypodium Initiative"/>
            <person name="Lucas S."/>
            <person name="Harmon-Smith M."/>
            <person name="Lail K."/>
            <person name="Tice H."/>
            <person name="Grimwood J."/>
            <person name="Bruce D."/>
            <person name="Barry K."/>
            <person name="Shu S."/>
            <person name="Lindquist E."/>
            <person name="Wang M."/>
            <person name="Pitluck S."/>
            <person name="Vogel J.P."/>
            <person name="Garvin D.F."/>
            <person name="Mockler T.C."/>
            <person name="Schmutz J."/>
            <person name="Rokhsar D."/>
            <person name="Bevan M.W."/>
        </authorList>
    </citation>
    <scope>NUCLEOTIDE SEQUENCE</scope>
    <source>
        <strain evidence="1">Bd21</strain>
    </source>
</reference>
<protein>
    <submittedName>
        <fullName evidence="1 2">Uncharacterized protein</fullName>
    </submittedName>
</protein>
<dbReference type="AlphaFoldDB" id="A0A2K2DCM4"/>
<reference evidence="2" key="3">
    <citation type="submission" date="2018-08" db="UniProtKB">
        <authorList>
            <consortium name="EnsemblPlants"/>
        </authorList>
    </citation>
    <scope>IDENTIFICATION</scope>
    <source>
        <strain evidence="2">cv. Bd21</strain>
    </source>
</reference>
<name>A0A2K2DCM4_BRADI</name>
<dbReference type="Proteomes" id="UP000008810">
    <property type="component" value="Chromosome 2"/>
</dbReference>
<evidence type="ECO:0000313" key="1">
    <source>
        <dbReference type="EMBL" id="PNT72035.1"/>
    </source>
</evidence>
<dbReference type="EnsemblPlants" id="PNT72035">
    <property type="protein sequence ID" value="PNT72035"/>
    <property type="gene ID" value="BRADI_2g38655v3"/>
</dbReference>
<evidence type="ECO:0000313" key="3">
    <source>
        <dbReference type="Proteomes" id="UP000008810"/>
    </source>
</evidence>
<dbReference type="Gramene" id="PNT72035">
    <property type="protein sequence ID" value="PNT72035"/>
    <property type="gene ID" value="BRADI_2g38655v3"/>
</dbReference>
<reference evidence="1 2" key="1">
    <citation type="journal article" date="2010" name="Nature">
        <title>Genome sequencing and analysis of the model grass Brachypodium distachyon.</title>
        <authorList>
            <consortium name="International Brachypodium Initiative"/>
        </authorList>
    </citation>
    <scope>NUCLEOTIDE SEQUENCE [LARGE SCALE GENOMIC DNA]</scope>
    <source>
        <strain evidence="1 2">Bd21</strain>
    </source>
</reference>
<sequence length="68" mass="7509">MSKWPCQQAKLSGTQGLNKLRVAFASSHLDRSRQASLHKTDAAEKKMEKIGTTFKCLYGGKEIVTLLA</sequence>
<keyword evidence="3" id="KW-1185">Reference proteome</keyword>
<proteinExistence type="predicted"/>
<accession>A0A2K2DCM4</accession>
<organism evidence="1">
    <name type="scientific">Brachypodium distachyon</name>
    <name type="common">Purple false brome</name>
    <name type="synonym">Trachynia distachya</name>
    <dbReference type="NCBI Taxonomy" id="15368"/>
    <lineage>
        <taxon>Eukaryota</taxon>
        <taxon>Viridiplantae</taxon>
        <taxon>Streptophyta</taxon>
        <taxon>Embryophyta</taxon>
        <taxon>Tracheophyta</taxon>
        <taxon>Spermatophyta</taxon>
        <taxon>Magnoliopsida</taxon>
        <taxon>Liliopsida</taxon>
        <taxon>Poales</taxon>
        <taxon>Poaceae</taxon>
        <taxon>BOP clade</taxon>
        <taxon>Pooideae</taxon>
        <taxon>Stipodae</taxon>
        <taxon>Brachypodieae</taxon>
        <taxon>Brachypodium</taxon>
    </lineage>
</organism>
<evidence type="ECO:0000313" key="2">
    <source>
        <dbReference type="EnsemblPlants" id="PNT72035"/>
    </source>
</evidence>
<dbReference type="InParanoid" id="A0A2K2DCM4"/>
<dbReference type="EMBL" id="CM000881">
    <property type="protein sequence ID" value="PNT72035.1"/>
    <property type="molecule type" value="Genomic_DNA"/>
</dbReference>
<gene>
    <name evidence="1" type="ORF">BRADI_2g38655v3</name>
</gene>